<keyword evidence="2 4" id="KW-0648">Protein biosynthesis</keyword>
<sequence length="152" mass="16991">MTPAIRLLEKYQIPFEVLQFKHLKTSVNFAEEAVEQLGLNPEEVFKTLLINVDGDLHVAILPSTHRVDLKAYAKACKGKKAELADVQQAQRSTGYVVGGISPLAQKKQLKTLLHYSAEYHAHIYVSAGRRGVEVKVPPLDLLRACRAEFAHF</sequence>
<organism evidence="6 7">
    <name type="scientific">Pseudoalteromonas aurantia 208</name>
    <dbReference type="NCBI Taxonomy" id="1314867"/>
    <lineage>
        <taxon>Bacteria</taxon>
        <taxon>Pseudomonadati</taxon>
        <taxon>Pseudomonadota</taxon>
        <taxon>Gammaproteobacteria</taxon>
        <taxon>Alteromonadales</taxon>
        <taxon>Pseudoalteromonadaceae</taxon>
        <taxon>Pseudoalteromonas</taxon>
    </lineage>
</organism>
<dbReference type="Pfam" id="PF04073">
    <property type="entry name" value="tRNA_edit"/>
    <property type="match status" value="1"/>
</dbReference>
<evidence type="ECO:0000256" key="2">
    <source>
        <dbReference type="ARBA" id="ARBA00022917"/>
    </source>
</evidence>
<accession>A0ABR9EJE4</accession>
<evidence type="ECO:0000256" key="1">
    <source>
        <dbReference type="ARBA" id="ARBA00009798"/>
    </source>
</evidence>
<dbReference type="PANTHER" id="PTHR30411">
    <property type="entry name" value="CYTOPLASMIC PROTEIN"/>
    <property type="match status" value="1"/>
</dbReference>
<keyword evidence="3 4" id="KW-0456">Lyase</keyword>
<dbReference type="Gene3D" id="3.90.960.10">
    <property type="entry name" value="YbaK/aminoacyl-tRNA synthetase-associated domain"/>
    <property type="match status" value="1"/>
</dbReference>
<dbReference type="PIRSF" id="PIRSF006181">
    <property type="entry name" value="EbsC_YbaK"/>
    <property type="match status" value="1"/>
</dbReference>
<dbReference type="EMBL" id="AQGV01000015">
    <property type="protein sequence ID" value="MBE0371086.1"/>
    <property type="molecule type" value="Genomic_DNA"/>
</dbReference>
<dbReference type="NCBIfam" id="TIGR00011">
    <property type="entry name" value="YbaK_EbsC"/>
    <property type="match status" value="1"/>
</dbReference>
<protein>
    <recommendedName>
        <fullName evidence="4">Cys-tRNA(Pro)/Cys-tRNA(Cys) deacylase</fullName>
        <ecNumber evidence="4">4.2.-.-</ecNumber>
    </recommendedName>
</protein>
<keyword evidence="7" id="KW-1185">Reference proteome</keyword>
<evidence type="ECO:0000256" key="3">
    <source>
        <dbReference type="ARBA" id="ARBA00023239"/>
    </source>
</evidence>
<evidence type="ECO:0000313" key="7">
    <source>
        <dbReference type="Proteomes" id="UP000615755"/>
    </source>
</evidence>
<comment type="similarity">
    <text evidence="1 4">Belongs to the prolyl-tRNA editing family. YbaK/EbsC subfamily.</text>
</comment>
<feature type="domain" description="YbaK/aminoacyl-tRNA synthetase-associated" evidence="5">
    <location>
        <begin position="30"/>
        <end position="143"/>
    </location>
</feature>
<dbReference type="InterPro" id="IPR007214">
    <property type="entry name" value="YbaK/aa-tRNA-synth-assoc-dom"/>
</dbReference>
<evidence type="ECO:0000256" key="4">
    <source>
        <dbReference type="PIRNR" id="PIRNR006181"/>
    </source>
</evidence>
<dbReference type="EC" id="4.2.-.-" evidence="4"/>
<evidence type="ECO:0000313" key="6">
    <source>
        <dbReference type="EMBL" id="MBE0371086.1"/>
    </source>
</evidence>
<gene>
    <name evidence="6" type="primary">ebsC</name>
    <name evidence="6" type="ORF">PAUR_b1263</name>
</gene>
<name>A0ABR9EJE4_9GAMM</name>
<dbReference type="InterPro" id="IPR004369">
    <property type="entry name" value="Prolyl-tRNA_editing_YbaK/EbsC"/>
</dbReference>
<comment type="caution">
    <text evidence="6">The sequence shown here is derived from an EMBL/GenBank/DDBJ whole genome shotgun (WGS) entry which is preliminary data.</text>
</comment>
<reference evidence="6 7" key="1">
    <citation type="submission" date="2015-03" db="EMBL/GenBank/DDBJ databases">
        <title>Genome sequence of Pseudoalteromonas aurantia.</title>
        <authorList>
            <person name="Xie B.-B."/>
            <person name="Rong J.-C."/>
            <person name="Qin Q.-L."/>
            <person name="Zhang Y.-Z."/>
        </authorList>
    </citation>
    <scope>NUCLEOTIDE SEQUENCE [LARGE SCALE GENOMIC DNA]</scope>
    <source>
        <strain evidence="6 7">208</strain>
    </source>
</reference>
<evidence type="ECO:0000259" key="5">
    <source>
        <dbReference type="Pfam" id="PF04073"/>
    </source>
</evidence>
<dbReference type="RefSeq" id="WP_192510091.1">
    <property type="nucleotide sequence ID" value="NZ_AQGV01000015.1"/>
</dbReference>
<dbReference type="PANTHER" id="PTHR30411:SF0">
    <property type="entry name" value="CYS-TRNA(PRO)_CYS-TRNA(CYS) DEACYLASE YBAK"/>
    <property type="match status" value="1"/>
</dbReference>
<dbReference type="SUPFAM" id="SSF55826">
    <property type="entry name" value="YbaK/ProRS associated domain"/>
    <property type="match status" value="1"/>
</dbReference>
<proteinExistence type="inferred from homology"/>
<dbReference type="CDD" id="cd00002">
    <property type="entry name" value="YbaK_deacylase"/>
    <property type="match status" value="1"/>
</dbReference>
<dbReference type="Proteomes" id="UP000615755">
    <property type="component" value="Unassembled WGS sequence"/>
</dbReference>
<dbReference type="InterPro" id="IPR036754">
    <property type="entry name" value="YbaK/aa-tRNA-synt-asso_dom_sf"/>
</dbReference>